<feature type="signal peptide" evidence="19">
    <location>
        <begin position="1"/>
        <end position="17"/>
    </location>
</feature>
<evidence type="ECO:0000256" key="16">
    <source>
        <dbReference type="ARBA" id="ARBA00048889"/>
    </source>
</evidence>
<keyword evidence="6" id="KW-0812">Transmembrane</keyword>
<evidence type="ECO:0000256" key="19">
    <source>
        <dbReference type="SAM" id="SignalP"/>
    </source>
</evidence>
<feature type="region of interest" description="Disordered" evidence="18">
    <location>
        <begin position="118"/>
        <end position="156"/>
    </location>
</feature>
<evidence type="ECO:0000256" key="11">
    <source>
        <dbReference type="ARBA" id="ARBA00022946"/>
    </source>
</evidence>
<keyword evidence="7" id="KW-0479">Metal-binding</keyword>
<evidence type="ECO:0000313" key="22">
    <source>
        <dbReference type="Proteomes" id="UP000613740"/>
    </source>
</evidence>
<keyword evidence="3" id="KW-0150">Chloroplast</keyword>
<feature type="compositionally biased region" description="Gly residues" evidence="18">
    <location>
        <begin position="132"/>
        <end position="152"/>
    </location>
</feature>
<dbReference type="Pfam" id="PF01753">
    <property type="entry name" value="zf-MYND"/>
    <property type="match status" value="1"/>
</dbReference>
<evidence type="ECO:0000256" key="10">
    <source>
        <dbReference type="ARBA" id="ARBA00022833"/>
    </source>
</evidence>
<dbReference type="AlphaFoldDB" id="A0A835WDB3"/>
<evidence type="ECO:0000256" key="18">
    <source>
        <dbReference type="SAM" id="MobiDB-lite"/>
    </source>
</evidence>
<evidence type="ECO:0000256" key="3">
    <source>
        <dbReference type="ARBA" id="ARBA00022528"/>
    </source>
</evidence>
<keyword evidence="10" id="KW-0862">Zinc</keyword>
<dbReference type="GO" id="GO:0008270">
    <property type="term" value="F:zinc ion binding"/>
    <property type="evidence" value="ECO:0007669"/>
    <property type="project" value="UniProtKB-KW"/>
</dbReference>
<keyword evidence="19" id="KW-0732">Signal</keyword>
<evidence type="ECO:0000256" key="14">
    <source>
        <dbReference type="ARBA" id="ARBA00024015"/>
    </source>
</evidence>
<evidence type="ECO:0000256" key="7">
    <source>
        <dbReference type="ARBA" id="ARBA00022723"/>
    </source>
</evidence>
<dbReference type="Proteomes" id="UP000613740">
    <property type="component" value="Unassembled WGS sequence"/>
</dbReference>
<dbReference type="GO" id="GO:0009507">
    <property type="term" value="C:chloroplast"/>
    <property type="evidence" value="ECO:0007669"/>
    <property type="project" value="UniProtKB-SubCell"/>
</dbReference>
<keyword evidence="4" id="KW-0934">Plastid</keyword>
<evidence type="ECO:0000313" key="21">
    <source>
        <dbReference type="EMBL" id="KAG2445345.1"/>
    </source>
</evidence>
<reference evidence="21" key="1">
    <citation type="journal article" date="2020" name="bioRxiv">
        <title>Comparative genomics of Chlamydomonas.</title>
        <authorList>
            <person name="Craig R.J."/>
            <person name="Hasan A.R."/>
            <person name="Ness R.W."/>
            <person name="Keightley P.D."/>
        </authorList>
    </citation>
    <scope>NUCLEOTIDE SEQUENCE</scope>
    <source>
        <strain evidence="21">CCAP 11/173</strain>
    </source>
</reference>
<feature type="region of interest" description="Disordered" evidence="18">
    <location>
        <begin position="924"/>
        <end position="989"/>
    </location>
</feature>
<feature type="region of interest" description="Disordered" evidence="18">
    <location>
        <begin position="1032"/>
        <end position="1051"/>
    </location>
</feature>
<sequence length="1186" mass="122896">MTLGQALARSQLPQALAALLAVLFPPGFKCCGHPSTSSGTSSSSNSSGSANLGISNADLKQRLDLVVQVTSLASVMWRGQAQRVPELVACLTESRLLERAAAALLRALAADCSRLQPRSGAEGAAGPSTSSGVGGAGGGSSSCSSGGRGSGGKSHTELWIQRPGAMAETLWLSLSTACEDVVTSVVPSLPPRTWLRPDDVHTIAASLRQCREALSGPALQLWLGGQLLAVTHRCLEEAEAAETEAGASGWEAGAAAAAAVAADAAASARATGEPGQALPVGPQHRHHHHHQQQQQQQQRRRQRMRWHALPNRLQREFVPLPAERLTVADHLMDVVERIALVWDFTVSGPLLPRLGQMPLARMFDSYPEGEAMRKVACGQGTPEDAAAAAAAEAQLPPLHPPSYTALQVFDMTHAALAAAVEHAPAEAVCVIAPALLARLAMELPPRQAAARLPELWRTLARALPRLACGGTGGDAGAIEAGMLKQGPYWSRFAATRTYVTRPLALYLALLLQLQFPAGPAAAAPASRPTSVGTAAAEQAAAAAGPGAAAAAGPGPAVARPDFSLRCALAGGLLPALEALLRRLGRIAARPVARIHEAAQLLDAAQQVQMTVHRLLRTSGVWPAILAHGPPRQVAALVRTMGKVLVVLGAGFAALWQQNTKVLGHALRLFNDPLDVSHGLSKYCAALVALMEQGYAMLDEQLARSGLARAGAPAAATSPASVVGQRLFTDLALDGTMDLIASSRLERDWMAAVVAGGGGSGGGGGGGGGDQPVLEPSALDQMQRMAAWAIRQWLPELLRQVHTEQFPGPSTTYVLEMLKNLAARGLWQARRARVLERSGIPVPTPAAAAPDAGLPAGAAAAAAAAADSAAGWRRYLLQELDLPGQTELRWRDIVATAAWDEDTDRPAPTEGLYIVGMMQLEEEEQQVQKEAAWERAGSTGLADGVSSAPAAAAAVQEPQRGTSGSASSRELPAFNRGGDHSSRQHRRQQQRSLLGLMREVTMLSNDDMVQHMLTGLQASSTRLEELWARRDGLGVPPQEAGTSAAGSGTAPATSYGGSPWLAGLEPILALVDARTRDPTGLLYGDAATPPTEEAMAAVAAEAGLVLCGNPACCGLEGESEAELMAAGAAGQQDGSSKSGSKGRIKTCSRCGAVRYCCGACQLQHWTAGGHSKACAGAAAAGGSRAGA</sequence>
<feature type="compositionally biased region" description="Polar residues" evidence="18">
    <location>
        <begin position="958"/>
        <end position="967"/>
    </location>
</feature>
<evidence type="ECO:0000256" key="1">
    <source>
        <dbReference type="ARBA" id="ARBA00004508"/>
    </source>
</evidence>
<dbReference type="PROSITE" id="PS50865">
    <property type="entry name" value="ZF_MYND_2"/>
    <property type="match status" value="1"/>
</dbReference>
<evidence type="ECO:0000256" key="12">
    <source>
        <dbReference type="ARBA" id="ARBA00022989"/>
    </source>
</evidence>
<evidence type="ECO:0000256" key="4">
    <source>
        <dbReference type="ARBA" id="ARBA00022640"/>
    </source>
</evidence>
<protein>
    <recommendedName>
        <fullName evidence="15">phytol kinase</fullName>
        <ecNumber evidence="15">2.7.1.182</ecNumber>
    </recommendedName>
</protein>
<evidence type="ECO:0000256" key="9">
    <source>
        <dbReference type="ARBA" id="ARBA00022777"/>
    </source>
</evidence>
<proteinExistence type="inferred from homology"/>
<dbReference type="InterPro" id="IPR039606">
    <property type="entry name" value="Phytol/farnesol_kinase"/>
</dbReference>
<feature type="region of interest" description="Disordered" evidence="18">
    <location>
        <begin position="266"/>
        <end position="304"/>
    </location>
</feature>
<keyword evidence="22" id="KW-1185">Reference proteome</keyword>
<keyword evidence="12" id="KW-1133">Transmembrane helix</keyword>
<dbReference type="EC" id="2.7.1.182" evidence="15"/>
<evidence type="ECO:0000256" key="17">
    <source>
        <dbReference type="PROSITE-ProRule" id="PRU00134"/>
    </source>
</evidence>
<evidence type="ECO:0000256" key="13">
    <source>
        <dbReference type="ARBA" id="ARBA00023136"/>
    </source>
</evidence>
<keyword evidence="13" id="KW-0472">Membrane</keyword>
<evidence type="ECO:0000259" key="20">
    <source>
        <dbReference type="PROSITE" id="PS50865"/>
    </source>
</evidence>
<feature type="domain" description="MYND-type" evidence="20">
    <location>
        <begin position="1112"/>
        <end position="1173"/>
    </location>
</feature>
<organism evidence="21 22">
    <name type="scientific">Chlamydomonas schloesseri</name>
    <dbReference type="NCBI Taxonomy" id="2026947"/>
    <lineage>
        <taxon>Eukaryota</taxon>
        <taxon>Viridiplantae</taxon>
        <taxon>Chlorophyta</taxon>
        <taxon>core chlorophytes</taxon>
        <taxon>Chlorophyceae</taxon>
        <taxon>CS clade</taxon>
        <taxon>Chlamydomonadales</taxon>
        <taxon>Chlamydomonadaceae</taxon>
        <taxon>Chlamydomonas</taxon>
    </lineage>
</organism>
<gene>
    <name evidence="21" type="ORF">HYH02_008810</name>
</gene>
<dbReference type="PANTHER" id="PTHR32523:SF8">
    <property type="entry name" value="DOLICHOL KINASE"/>
    <property type="match status" value="1"/>
</dbReference>
<accession>A0A835WDB3</accession>
<evidence type="ECO:0000256" key="8">
    <source>
        <dbReference type="ARBA" id="ARBA00022771"/>
    </source>
</evidence>
<dbReference type="EMBL" id="JAEHOD010000027">
    <property type="protein sequence ID" value="KAG2445345.1"/>
    <property type="molecule type" value="Genomic_DNA"/>
</dbReference>
<dbReference type="PANTHER" id="PTHR32523">
    <property type="entry name" value="PHYTOL KINASE 1, CHLOROPLASTIC"/>
    <property type="match status" value="1"/>
</dbReference>
<name>A0A835WDB3_9CHLO</name>
<keyword evidence="9" id="KW-0418">Kinase</keyword>
<keyword evidence="11" id="KW-0809">Transit peptide</keyword>
<keyword evidence="8 17" id="KW-0863">Zinc-finger</keyword>
<evidence type="ECO:0000256" key="5">
    <source>
        <dbReference type="ARBA" id="ARBA00022679"/>
    </source>
</evidence>
<evidence type="ECO:0000256" key="6">
    <source>
        <dbReference type="ARBA" id="ARBA00022692"/>
    </source>
</evidence>
<dbReference type="Gene3D" id="6.10.140.2220">
    <property type="match status" value="1"/>
</dbReference>
<feature type="compositionally biased region" description="Low complexity" evidence="18">
    <location>
        <begin position="1039"/>
        <end position="1051"/>
    </location>
</feature>
<dbReference type="InterPro" id="IPR002893">
    <property type="entry name" value="Znf_MYND"/>
</dbReference>
<feature type="chain" id="PRO_5032436250" description="phytol kinase" evidence="19">
    <location>
        <begin position="18"/>
        <end position="1186"/>
    </location>
</feature>
<evidence type="ECO:0000256" key="2">
    <source>
        <dbReference type="ARBA" id="ARBA00010794"/>
    </source>
</evidence>
<dbReference type="SUPFAM" id="SSF144232">
    <property type="entry name" value="HIT/MYND zinc finger-like"/>
    <property type="match status" value="1"/>
</dbReference>
<dbReference type="GO" id="GO:0016020">
    <property type="term" value="C:membrane"/>
    <property type="evidence" value="ECO:0007669"/>
    <property type="project" value="UniProtKB-SubCell"/>
</dbReference>
<comment type="caution">
    <text evidence="21">The sequence shown here is derived from an EMBL/GenBank/DDBJ whole genome shotgun (WGS) entry which is preliminary data.</text>
</comment>
<keyword evidence="5" id="KW-0808">Transferase</keyword>
<comment type="subcellular location">
    <subcellularLocation>
        <location evidence="1">Plastid</location>
        <location evidence="1">Chloroplast membrane</location>
        <topology evidence="1">Multi-pass membrane protein</topology>
    </subcellularLocation>
</comment>
<comment type="pathway">
    <text evidence="14">Cofactor biosynthesis; tocopherol biosynthesis.</text>
</comment>
<comment type="catalytic activity">
    <reaction evidence="16">
        <text>phytol + CTP = phytyl phosphate + CDP + H(+)</text>
        <dbReference type="Rhea" id="RHEA:38055"/>
        <dbReference type="ChEBI" id="CHEBI:15378"/>
        <dbReference type="ChEBI" id="CHEBI:17327"/>
        <dbReference type="ChEBI" id="CHEBI:37563"/>
        <dbReference type="ChEBI" id="CHEBI:58069"/>
        <dbReference type="ChEBI" id="CHEBI:75483"/>
        <dbReference type="EC" id="2.7.1.182"/>
    </reaction>
</comment>
<dbReference type="GO" id="GO:0010276">
    <property type="term" value="F:phytol kinase activity"/>
    <property type="evidence" value="ECO:0007669"/>
    <property type="project" value="UniProtKB-EC"/>
</dbReference>
<comment type="similarity">
    <text evidence="2">Belongs to the polyprenol kinase family.</text>
</comment>
<evidence type="ECO:0000256" key="15">
    <source>
        <dbReference type="ARBA" id="ARBA00039024"/>
    </source>
</evidence>